<feature type="transmembrane region" description="Helical" evidence="7">
    <location>
        <begin position="20"/>
        <end position="40"/>
    </location>
</feature>
<evidence type="ECO:0000256" key="1">
    <source>
        <dbReference type="ARBA" id="ARBA00004141"/>
    </source>
</evidence>
<comment type="subcellular location">
    <subcellularLocation>
        <location evidence="1">Membrane</location>
        <topology evidence="1">Multi-pass membrane protein</topology>
    </subcellularLocation>
</comment>
<dbReference type="GO" id="GO:0051664">
    <property type="term" value="P:nuclear pore localization"/>
    <property type="evidence" value="ECO:0007669"/>
    <property type="project" value="EnsemblFungi"/>
</dbReference>
<comment type="similarity">
    <text evidence="2">Belongs to the PER33/POM33 family.</text>
</comment>
<dbReference type="GO" id="GO:0006999">
    <property type="term" value="P:nuclear pore organization"/>
    <property type="evidence" value="ECO:0007669"/>
    <property type="project" value="EnsemblFungi"/>
</dbReference>
<dbReference type="InterPro" id="IPR051645">
    <property type="entry name" value="PER33/POM33_regulator"/>
</dbReference>
<feature type="transmembrane region" description="Helical" evidence="7">
    <location>
        <begin position="72"/>
        <end position="92"/>
    </location>
</feature>
<evidence type="ECO:0000256" key="4">
    <source>
        <dbReference type="ARBA" id="ARBA00022989"/>
    </source>
</evidence>
<dbReference type="AlphaFoldDB" id="A0A0W0D5Z6"/>
<evidence type="ECO:0000256" key="6">
    <source>
        <dbReference type="SAM" id="MobiDB-lite"/>
    </source>
</evidence>
<evidence type="ECO:0000256" key="7">
    <source>
        <dbReference type="SAM" id="Phobius"/>
    </source>
</evidence>
<organism evidence="8 9">
    <name type="scientific">Candida glabrata</name>
    <name type="common">Yeast</name>
    <name type="synonym">Torulopsis glabrata</name>
    <dbReference type="NCBI Taxonomy" id="5478"/>
    <lineage>
        <taxon>Eukaryota</taxon>
        <taxon>Fungi</taxon>
        <taxon>Dikarya</taxon>
        <taxon>Ascomycota</taxon>
        <taxon>Saccharomycotina</taxon>
        <taxon>Saccharomycetes</taxon>
        <taxon>Saccharomycetales</taxon>
        <taxon>Saccharomycetaceae</taxon>
        <taxon>Nakaseomyces</taxon>
    </lineage>
</organism>
<dbReference type="Pfam" id="PF03661">
    <property type="entry name" value="TMEM33_Pom33"/>
    <property type="match status" value="1"/>
</dbReference>
<accession>A0A0W0D5Z6</accession>
<feature type="transmembrane region" description="Helical" evidence="7">
    <location>
        <begin position="159"/>
        <end position="187"/>
    </location>
</feature>
<protein>
    <submittedName>
        <fullName evidence="8">Pore membrane protein of 33 kDa</fullName>
    </submittedName>
</protein>
<dbReference type="Proteomes" id="UP000054886">
    <property type="component" value="Unassembled WGS sequence"/>
</dbReference>
<proteinExistence type="inferred from homology"/>
<dbReference type="VEuPathDB" id="FungiDB:B1J91_G03773g"/>
<feature type="transmembrane region" description="Helical" evidence="7">
    <location>
        <begin position="99"/>
        <end position="116"/>
    </location>
</feature>
<reference evidence="8 9" key="1">
    <citation type="submission" date="2015-10" db="EMBL/GenBank/DDBJ databases">
        <title>Draft genomes sequences of Candida glabrata isolates 1A, 1B, 2A, 2B, 3A and 3B.</title>
        <authorList>
            <person name="Haavelsrud O.E."/>
            <person name="Gaustad P."/>
        </authorList>
    </citation>
    <scope>NUCLEOTIDE SEQUENCE [LARGE SCALE GENOMIC DNA]</scope>
    <source>
        <strain evidence="8">910700640</strain>
    </source>
</reference>
<dbReference type="VEuPathDB" id="FungiDB:GWK60_G03641"/>
<dbReference type="PANTHER" id="PTHR12703">
    <property type="entry name" value="TRANSMEMBRANE PROTEIN 33"/>
    <property type="match status" value="1"/>
</dbReference>
<dbReference type="GO" id="GO:0016020">
    <property type="term" value="C:membrane"/>
    <property type="evidence" value="ECO:0007669"/>
    <property type="project" value="UniProtKB-SubCell"/>
</dbReference>
<dbReference type="EMBL" id="LLZZ01000107">
    <property type="protein sequence ID" value="KTB07589.1"/>
    <property type="molecule type" value="Genomic_DNA"/>
</dbReference>
<evidence type="ECO:0000256" key="2">
    <source>
        <dbReference type="ARBA" id="ARBA00007322"/>
    </source>
</evidence>
<feature type="transmembrane region" description="Helical" evidence="7">
    <location>
        <begin position="47"/>
        <end position="66"/>
    </location>
</feature>
<dbReference type="VEuPathDB" id="FungiDB:GVI51_G03641"/>
<dbReference type="PANTHER" id="PTHR12703:SF6">
    <property type="entry name" value="PORE MEMBRANE PROTEIN OF 33 KDA"/>
    <property type="match status" value="1"/>
</dbReference>
<feature type="compositionally biased region" description="Low complexity" evidence="6">
    <location>
        <begin position="259"/>
        <end position="284"/>
    </location>
</feature>
<evidence type="ECO:0000313" key="8">
    <source>
        <dbReference type="EMBL" id="KTB07589.1"/>
    </source>
</evidence>
<dbReference type="VEuPathDB" id="FungiDB:CAGL0G03773g"/>
<keyword evidence="5 7" id="KW-0472">Membrane</keyword>
<keyword evidence="4 7" id="KW-1133">Transmembrane helix</keyword>
<dbReference type="GO" id="GO:0005783">
    <property type="term" value="C:endoplasmic reticulum"/>
    <property type="evidence" value="ECO:0007669"/>
    <property type="project" value="EnsemblFungi"/>
</dbReference>
<evidence type="ECO:0000256" key="3">
    <source>
        <dbReference type="ARBA" id="ARBA00022692"/>
    </source>
</evidence>
<name>A0A0W0D5Z6_CANGB</name>
<sequence length="284" mass="32012">MPPKVPATTVKDRFLKVAKSLQFAWFAGHFLVVVSSLLYLFRFCETLYRCAYVGVLASFGIITYQQGLHQQLSLSLLTNENVLYFALALVWFFTPRFSLSLVPYFMFSVFHVLVYLKTTLLPQVFNQTVESKSKVVMFIDKFVLDYNERCMYWVSTTELLMLFLLFVRAVLFFSRSWIVLVVFTLFIKVKYETSKYMQAAFAQWRVRMDGVISHPSVPPQIKSLYNQLKFQLVQLSKVTITRAAPGTHGSTSGSGGSTGTSTSTSTSTSGASASATATHSAKMD</sequence>
<keyword evidence="3 7" id="KW-0812">Transmembrane</keyword>
<evidence type="ECO:0000313" key="9">
    <source>
        <dbReference type="Proteomes" id="UP000054886"/>
    </source>
</evidence>
<dbReference type="GO" id="GO:0005643">
    <property type="term" value="C:nuclear pore"/>
    <property type="evidence" value="ECO:0007669"/>
    <property type="project" value="EnsemblFungi"/>
</dbReference>
<dbReference type="InterPro" id="IPR005344">
    <property type="entry name" value="TMEM33/Pom33"/>
</dbReference>
<evidence type="ECO:0000256" key="5">
    <source>
        <dbReference type="ARBA" id="ARBA00023136"/>
    </source>
</evidence>
<comment type="caution">
    <text evidence="8">The sequence shown here is derived from an EMBL/GenBank/DDBJ whole genome shotgun (WGS) entry which is preliminary data.</text>
</comment>
<dbReference type="GO" id="GO:0061024">
    <property type="term" value="P:membrane organization"/>
    <property type="evidence" value="ECO:0007669"/>
    <property type="project" value="TreeGrafter"/>
</dbReference>
<gene>
    <name evidence="8" type="ORF">AO440_001643</name>
</gene>
<feature type="region of interest" description="Disordered" evidence="6">
    <location>
        <begin position="244"/>
        <end position="284"/>
    </location>
</feature>
<dbReference type="GO" id="GO:0071786">
    <property type="term" value="P:endoplasmic reticulum tubular network organization"/>
    <property type="evidence" value="ECO:0007669"/>
    <property type="project" value="TreeGrafter"/>
</dbReference>